<reference evidence="1 2" key="1">
    <citation type="submission" date="2017-11" db="EMBL/GenBank/DDBJ databases">
        <title>Complete genome of Rhizobium leguminosarum Norway, an ineffective micro-symbiont.</title>
        <authorList>
            <person name="Hoffrichter A."/>
            <person name="Liang J."/>
            <person name="Brachmann A."/>
            <person name="Marin M."/>
        </authorList>
    </citation>
    <scope>NUCLEOTIDE SEQUENCE [LARGE SCALE GENOMIC DNA]</scope>
    <source>
        <strain evidence="1 2">Norway</strain>
    </source>
</reference>
<proteinExistence type="predicted"/>
<accession>A0A2K9Z1K4</accession>
<dbReference type="EMBL" id="CP025012">
    <property type="protein sequence ID" value="AUW42123.1"/>
    <property type="molecule type" value="Genomic_DNA"/>
</dbReference>
<sequence length="112" mass="12197">MSGGDLARTEAVDANLVLHIGKTLIHLVLHVLGRDNDLDFALQPFSERFDNLHVFLPSFRGGRAQTPFVSMSTTPAILPRVAFPNSISFRPKRNGTRGLFGTTLNCSGTTDS</sequence>
<evidence type="ECO:0000313" key="2">
    <source>
        <dbReference type="Proteomes" id="UP000238523"/>
    </source>
</evidence>
<dbReference type="Proteomes" id="UP000238523">
    <property type="component" value="Chromosome"/>
</dbReference>
<gene>
    <name evidence="1" type="ORF">CUJ84_Chr001743</name>
</gene>
<protein>
    <submittedName>
        <fullName evidence="1">Uncharacterized protein</fullName>
    </submittedName>
</protein>
<organism evidence="1 2">
    <name type="scientific">Rhizobium leguminosarum</name>
    <dbReference type="NCBI Taxonomy" id="384"/>
    <lineage>
        <taxon>Bacteria</taxon>
        <taxon>Pseudomonadati</taxon>
        <taxon>Pseudomonadota</taxon>
        <taxon>Alphaproteobacteria</taxon>
        <taxon>Hyphomicrobiales</taxon>
        <taxon>Rhizobiaceae</taxon>
        <taxon>Rhizobium/Agrobacterium group</taxon>
        <taxon>Rhizobium</taxon>
    </lineage>
</organism>
<dbReference type="AlphaFoldDB" id="A0A2K9Z1K4"/>
<evidence type="ECO:0000313" key="1">
    <source>
        <dbReference type="EMBL" id="AUW42123.1"/>
    </source>
</evidence>
<name>A0A2K9Z1K4_RHILE</name>